<evidence type="ECO:0000256" key="2">
    <source>
        <dbReference type="ARBA" id="ARBA00010671"/>
    </source>
</evidence>
<protein>
    <submittedName>
        <fullName evidence="8">Orn/Lys/Arg decarboxylase, C-terminal domain</fullName>
    </submittedName>
</protein>
<dbReference type="Pfam" id="PF01276">
    <property type="entry name" value="OKR_DC_1"/>
    <property type="match status" value="1"/>
</dbReference>
<name>A0A1M4ZRV7_9CLOT</name>
<dbReference type="InterPro" id="IPR036633">
    <property type="entry name" value="Prn/Lys/Arg_de-COase_C_sf"/>
</dbReference>
<evidence type="ECO:0000259" key="7">
    <source>
        <dbReference type="Pfam" id="PF03711"/>
    </source>
</evidence>
<evidence type="ECO:0000313" key="8">
    <source>
        <dbReference type="EMBL" id="SHF20738.1"/>
    </source>
</evidence>
<dbReference type="Gene3D" id="3.40.640.10">
    <property type="entry name" value="Type I PLP-dependent aspartate aminotransferase-like (Major domain)"/>
    <property type="match status" value="1"/>
</dbReference>
<keyword evidence="3" id="KW-0210">Decarboxylase</keyword>
<dbReference type="PANTHER" id="PTHR43277">
    <property type="entry name" value="ARGININE DECARBOXYLASE"/>
    <property type="match status" value="1"/>
</dbReference>
<comment type="similarity">
    <text evidence="2">Belongs to the Orn/Lys/Arg decarboxylase class-I family.</text>
</comment>
<evidence type="ECO:0000259" key="6">
    <source>
        <dbReference type="Pfam" id="PF01276"/>
    </source>
</evidence>
<dbReference type="InterPro" id="IPR015424">
    <property type="entry name" value="PyrdxlP-dep_Trfase"/>
</dbReference>
<keyword evidence="5" id="KW-0456">Lyase</keyword>
<feature type="domain" description="Orn/Lys/Arg decarboxylases family 1 pyridoxal-P attachment site" evidence="6">
    <location>
        <begin position="2"/>
        <end position="291"/>
    </location>
</feature>
<dbReference type="InterPro" id="IPR052357">
    <property type="entry name" value="Orn_Lys_Arg_decarboxylase-I"/>
</dbReference>
<keyword evidence="9" id="KW-1185">Reference proteome</keyword>
<evidence type="ECO:0000256" key="1">
    <source>
        <dbReference type="ARBA" id="ARBA00001933"/>
    </source>
</evidence>
<accession>A0A1M4ZRV7</accession>
<dbReference type="Pfam" id="PF03711">
    <property type="entry name" value="OKR_DC_1_C"/>
    <property type="match status" value="1"/>
</dbReference>
<dbReference type="Gene3D" id="3.90.100.10">
    <property type="entry name" value="Orn/Lys/Arg decarboxylase, C-terminal domain"/>
    <property type="match status" value="1"/>
</dbReference>
<keyword evidence="4" id="KW-0663">Pyridoxal phosphate</keyword>
<dbReference type="InterPro" id="IPR000310">
    <property type="entry name" value="Orn/Lys/Arg_deCO2ase_major_dom"/>
</dbReference>
<dbReference type="PANTHER" id="PTHR43277:SF4">
    <property type="entry name" value="ARGININE DECARBOXYLASE"/>
    <property type="match status" value="1"/>
</dbReference>
<reference evidence="9" key="1">
    <citation type="submission" date="2016-11" db="EMBL/GenBank/DDBJ databases">
        <authorList>
            <person name="Varghese N."/>
            <person name="Submissions S."/>
        </authorList>
    </citation>
    <scope>NUCLEOTIDE SEQUENCE [LARGE SCALE GENOMIC DNA]</scope>
    <source>
        <strain evidence="9">DSM 10124</strain>
    </source>
</reference>
<dbReference type="AlphaFoldDB" id="A0A1M4ZRV7"/>
<evidence type="ECO:0000313" key="9">
    <source>
        <dbReference type="Proteomes" id="UP000184423"/>
    </source>
</evidence>
<evidence type="ECO:0000256" key="3">
    <source>
        <dbReference type="ARBA" id="ARBA00022793"/>
    </source>
</evidence>
<organism evidence="8 9">
    <name type="scientific">Caloramator proteoclasticus DSM 10124</name>
    <dbReference type="NCBI Taxonomy" id="1121262"/>
    <lineage>
        <taxon>Bacteria</taxon>
        <taxon>Bacillati</taxon>
        <taxon>Bacillota</taxon>
        <taxon>Clostridia</taxon>
        <taxon>Eubacteriales</taxon>
        <taxon>Clostridiaceae</taxon>
        <taxon>Caloramator</taxon>
    </lineage>
</organism>
<gene>
    <name evidence="8" type="ORF">SAMN02746091_01997</name>
</gene>
<dbReference type="SUPFAM" id="SSF53383">
    <property type="entry name" value="PLP-dependent transferases"/>
    <property type="match status" value="1"/>
</dbReference>
<dbReference type="EMBL" id="FQVG01000042">
    <property type="protein sequence ID" value="SHF20738.1"/>
    <property type="molecule type" value="Genomic_DNA"/>
</dbReference>
<proteinExistence type="inferred from homology"/>
<dbReference type="InterPro" id="IPR008286">
    <property type="entry name" value="Prn/Lys/Arg_de-COase_C"/>
</dbReference>
<feature type="domain" description="Orn/Lys/Arg decarboxylase C-terminal" evidence="7">
    <location>
        <begin position="386"/>
        <end position="445"/>
    </location>
</feature>
<evidence type="ECO:0000256" key="5">
    <source>
        <dbReference type="ARBA" id="ARBA00023239"/>
    </source>
</evidence>
<dbReference type="SUPFAM" id="SSF55904">
    <property type="entry name" value="Ornithine decarboxylase C-terminal domain"/>
    <property type="match status" value="1"/>
</dbReference>
<comment type="cofactor">
    <cofactor evidence="1">
        <name>pyridoxal 5'-phosphate</name>
        <dbReference type="ChEBI" id="CHEBI:597326"/>
    </cofactor>
</comment>
<dbReference type="Proteomes" id="UP000184423">
    <property type="component" value="Unassembled WGS sequence"/>
</dbReference>
<evidence type="ECO:0000256" key="4">
    <source>
        <dbReference type="ARBA" id="ARBA00022898"/>
    </source>
</evidence>
<dbReference type="GO" id="GO:0016831">
    <property type="term" value="F:carboxy-lyase activity"/>
    <property type="evidence" value="ECO:0007669"/>
    <property type="project" value="UniProtKB-KW"/>
</dbReference>
<dbReference type="InterPro" id="IPR015421">
    <property type="entry name" value="PyrdxlP-dep_Trfase_major"/>
</dbReference>
<sequence>MPLVDDLLKYKEEVDIRFHMPGHKGNTLNFNELEILKENLFSIDVTEVFGTDNLHVPTGIIKEAQQRASEFYGAKHSFFLVNGSTAGIYSMILGLLNPKEKIIIQRNCHRSVYSACILGDLEVVYVNPTIDEEFNIPVSLDVEEIIDVMDKNLDAKAIVLTYPTYYGTCFDLEKVIKEAKKRNIYVLIDSAHGAHLKCSTYLPKDPIELGADAAVYSLHKTTPALTQCSILNVNIDNIDGIKFMLNMFQTTSPSYLLMSSIDTAIGIMNRRGRELVEKTIYYANKLRNRLNLIGYKTLGIEGIGKHKINDIDATRIVIFSNIGGHNLNEILRNKYKIQVEMSDDNNIVLIGSMFDKEDYYEYLYTALLDIKNKFIQGENKRQSFLKKDYKVRINMRRAYYSKKERLPLKEAVGRISAEMLVPYPPGVPLLMPGEEITDDIIDFVEQNRGKITFNGISDENAEYIFVIKE</sequence>
<dbReference type="RefSeq" id="WP_073249429.1">
    <property type="nucleotide sequence ID" value="NZ_FQVG01000042.1"/>
</dbReference>